<evidence type="ECO:0000256" key="5">
    <source>
        <dbReference type="ARBA" id="ARBA00023004"/>
    </source>
</evidence>
<dbReference type="Proteomes" id="UP000005868">
    <property type="component" value="Chromosome"/>
</dbReference>
<dbReference type="GO" id="GO:0051539">
    <property type="term" value="F:4 iron, 4 sulfur cluster binding"/>
    <property type="evidence" value="ECO:0007669"/>
    <property type="project" value="UniProtKB-KW"/>
</dbReference>
<feature type="domain" description="Radical SAM core" evidence="7">
    <location>
        <begin position="1"/>
        <end position="227"/>
    </location>
</feature>
<evidence type="ECO:0000256" key="1">
    <source>
        <dbReference type="ARBA" id="ARBA00001966"/>
    </source>
</evidence>
<evidence type="ECO:0000256" key="3">
    <source>
        <dbReference type="ARBA" id="ARBA00022691"/>
    </source>
</evidence>
<dbReference type="PROSITE" id="PS51918">
    <property type="entry name" value="RADICAL_SAM"/>
    <property type="match status" value="1"/>
</dbReference>
<keyword evidence="4" id="KW-0479">Metal-binding</keyword>
<dbReference type="Gene3D" id="3.80.30.20">
    <property type="entry name" value="tm_1862 like domain"/>
    <property type="match status" value="1"/>
</dbReference>
<organism evidence="8 9">
    <name type="scientific">Thermovirga lienii (strain ATCC BAA-1197 / DSM 17291 / Cas60314)</name>
    <dbReference type="NCBI Taxonomy" id="580340"/>
    <lineage>
        <taxon>Bacteria</taxon>
        <taxon>Thermotogati</taxon>
        <taxon>Synergistota</taxon>
        <taxon>Synergistia</taxon>
        <taxon>Synergistales</taxon>
        <taxon>Thermovirgaceae</taxon>
        <taxon>Thermovirga</taxon>
    </lineage>
</organism>
<dbReference type="AlphaFoldDB" id="G7V6X5"/>
<dbReference type="EMBL" id="CP003096">
    <property type="protein sequence ID" value="AER67164.1"/>
    <property type="molecule type" value="Genomic_DNA"/>
</dbReference>
<keyword evidence="5" id="KW-0408">Iron</keyword>
<protein>
    <submittedName>
        <fullName evidence="8">Radical SAM domain protein</fullName>
    </submittedName>
</protein>
<keyword evidence="3" id="KW-0949">S-adenosyl-L-methionine</keyword>
<dbReference type="InterPro" id="IPR032432">
    <property type="entry name" value="Radical_SAM_C"/>
</dbReference>
<dbReference type="InterPro" id="IPR006638">
    <property type="entry name" value="Elp3/MiaA/NifB-like_rSAM"/>
</dbReference>
<dbReference type="InterPro" id="IPR058240">
    <property type="entry name" value="rSAM_sf"/>
</dbReference>
<accession>G7V6X5</accession>
<reference evidence="8 9" key="2">
    <citation type="journal article" date="2012" name="Stand. Genomic Sci.">
        <title>Genome sequence of the moderately thermophilic, amino-acid-degrading and sulfur-reducing bacterium Thermovirga lienii type strain (Cas60314(T)).</title>
        <authorList>
            <person name="Goker M."/>
            <person name="Saunders E."/>
            <person name="Lapidus A."/>
            <person name="Nolan M."/>
            <person name="Lucas S."/>
            <person name="Hammon N."/>
            <person name="Deshpande S."/>
            <person name="Cheng J.F."/>
            <person name="Han C."/>
            <person name="Tapia R."/>
            <person name="Goodwin L.A."/>
            <person name="Pitluck S."/>
            <person name="Liolios K."/>
            <person name="Mavromatis K."/>
            <person name="Pagani I."/>
            <person name="Ivanova N."/>
            <person name="Mikhailova N."/>
            <person name="Pati A."/>
            <person name="Chen A."/>
            <person name="Palaniappan K."/>
            <person name="Land M."/>
            <person name="Chang Y.J."/>
            <person name="Jeffries C.D."/>
            <person name="Brambilla E.M."/>
            <person name="Rohde M."/>
            <person name="Spring S."/>
            <person name="Detter J.C."/>
            <person name="Woyke T."/>
            <person name="Bristow J."/>
            <person name="Eisen J.A."/>
            <person name="Markowitz V."/>
            <person name="Hugenholtz P."/>
            <person name="Kyrpides N.C."/>
            <person name="Klenk H.P."/>
        </authorList>
    </citation>
    <scope>NUCLEOTIDE SEQUENCE [LARGE SCALE GENOMIC DNA]</scope>
    <source>
        <strain evidence="9">ATCC BAA-1197 / DSM 17291 / Cas60314</strain>
    </source>
</reference>
<keyword evidence="6" id="KW-0411">Iron-sulfur</keyword>
<dbReference type="KEGG" id="tli:Tlie_1438"/>
<dbReference type="InterPro" id="IPR039661">
    <property type="entry name" value="ELP3"/>
</dbReference>
<evidence type="ECO:0000313" key="8">
    <source>
        <dbReference type="EMBL" id="AER67164.1"/>
    </source>
</evidence>
<name>G7V6X5_THELD</name>
<gene>
    <name evidence="8" type="ordered locus">Tlie_1438</name>
</gene>
<dbReference type="InterPro" id="IPR007197">
    <property type="entry name" value="rSAM"/>
</dbReference>
<dbReference type="GO" id="GO:0046872">
    <property type="term" value="F:metal ion binding"/>
    <property type="evidence" value="ECO:0007669"/>
    <property type="project" value="UniProtKB-KW"/>
</dbReference>
<evidence type="ECO:0000313" key="9">
    <source>
        <dbReference type="Proteomes" id="UP000005868"/>
    </source>
</evidence>
<dbReference type="SFLD" id="SFLDS00029">
    <property type="entry name" value="Radical_SAM"/>
    <property type="match status" value="1"/>
</dbReference>
<dbReference type="GO" id="GO:0005737">
    <property type="term" value="C:cytoplasm"/>
    <property type="evidence" value="ECO:0007669"/>
    <property type="project" value="TreeGrafter"/>
</dbReference>
<keyword evidence="9" id="KW-1185">Reference proteome</keyword>
<evidence type="ECO:0000259" key="7">
    <source>
        <dbReference type="PROSITE" id="PS51918"/>
    </source>
</evidence>
<reference evidence="9" key="1">
    <citation type="submission" date="2011-10" db="EMBL/GenBank/DDBJ databases">
        <title>The complete genome of chromosome of Thermovirga lienii DSM 17291.</title>
        <authorList>
            <consortium name="US DOE Joint Genome Institute (JGI-PGF)"/>
            <person name="Lucas S."/>
            <person name="Copeland A."/>
            <person name="Lapidus A."/>
            <person name="Glavina del Rio T."/>
            <person name="Dalin E."/>
            <person name="Tice H."/>
            <person name="Bruce D."/>
            <person name="Goodwin L."/>
            <person name="Pitluck S."/>
            <person name="Peters L."/>
            <person name="Mikhailova N."/>
            <person name="Saunders E."/>
            <person name="Kyrpides N."/>
            <person name="Mavromatis K."/>
            <person name="Ivanova N."/>
            <person name="Last F.I."/>
            <person name="Brettin T."/>
            <person name="Detter J.C."/>
            <person name="Han C."/>
            <person name="Larimer F."/>
            <person name="Land M."/>
            <person name="Hauser L."/>
            <person name="Markowitz V."/>
            <person name="Cheng J.-F."/>
            <person name="Hugenholtz P."/>
            <person name="Woyke T."/>
            <person name="Wu D."/>
            <person name="Spring S."/>
            <person name="Schroeder M."/>
            <person name="Brambilla E.-M."/>
            <person name="Klenk H.-P."/>
            <person name="Eisen J.A."/>
        </authorList>
    </citation>
    <scope>NUCLEOTIDE SEQUENCE [LARGE SCALE GENOMIC DNA]</scope>
    <source>
        <strain evidence="9">ATCC BAA-1197 / DSM 17291 / Cas60314</strain>
    </source>
</reference>
<dbReference type="SMART" id="SM00729">
    <property type="entry name" value="Elp3"/>
    <property type="match status" value="1"/>
</dbReference>
<comment type="cofactor">
    <cofactor evidence="1">
        <name>[4Fe-4S] cluster</name>
        <dbReference type="ChEBI" id="CHEBI:49883"/>
    </cofactor>
</comment>
<dbReference type="Pfam" id="PF16199">
    <property type="entry name" value="Radical_SAM_C"/>
    <property type="match status" value="1"/>
</dbReference>
<dbReference type="HOGENOM" id="CLU_057482_0_0_0"/>
<dbReference type="PANTHER" id="PTHR11135:SF0">
    <property type="entry name" value="ELONGATOR COMPLEX PROTEIN 3"/>
    <property type="match status" value="1"/>
</dbReference>
<dbReference type="GO" id="GO:0003824">
    <property type="term" value="F:catalytic activity"/>
    <property type="evidence" value="ECO:0007669"/>
    <property type="project" value="InterPro"/>
</dbReference>
<evidence type="ECO:0000256" key="4">
    <source>
        <dbReference type="ARBA" id="ARBA00022723"/>
    </source>
</evidence>
<evidence type="ECO:0000256" key="2">
    <source>
        <dbReference type="ARBA" id="ARBA00022485"/>
    </source>
</evidence>
<dbReference type="PANTHER" id="PTHR11135">
    <property type="entry name" value="HISTONE ACETYLTRANSFERASE-RELATED"/>
    <property type="match status" value="1"/>
</dbReference>
<dbReference type="Pfam" id="PF04055">
    <property type="entry name" value="Radical_SAM"/>
    <property type="match status" value="1"/>
</dbReference>
<proteinExistence type="predicted"/>
<sequence length="311" mass="34634">MKKLPFFIPMQSCPNRCIYCDQWAITGHTNDVTAEKVLSEIKKSEEPVEICFFGGSFTCLPPKVRSNLLDAASKAPKGSRIRISTHPSCIDEDIICELGRYNVYAVELGISSLDDRVLAACRRGYTSDVALKKLRMLISAGFVVGAQLMMGLPYQDTESSIRDLEKLCKIKGPSSMQIRLYPCLVFPKTELFSLWINGQFTPLSTERCINQAARILLSAENMGFEILRIGLHETDSLRESVAAGPSHPALGELIRSEALTEKLNKINPRGPWVVSAKHRSLLSGHSKRGIKSLAHKTGITESDVLERIIWW</sequence>
<dbReference type="GO" id="GO:0002926">
    <property type="term" value="P:tRNA wobble base 5-methoxycarbonylmethyl-2-thiouridinylation"/>
    <property type="evidence" value="ECO:0007669"/>
    <property type="project" value="TreeGrafter"/>
</dbReference>
<dbReference type="OrthoDB" id="9815044at2"/>
<keyword evidence="2" id="KW-0004">4Fe-4S</keyword>
<dbReference type="SUPFAM" id="SSF102114">
    <property type="entry name" value="Radical SAM enzymes"/>
    <property type="match status" value="1"/>
</dbReference>
<dbReference type="STRING" id="580340.Tlie_1438"/>
<evidence type="ECO:0000256" key="6">
    <source>
        <dbReference type="ARBA" id="ARBA00023014"/>
    </source>
</evidence>
<dbReference type="eggNOG" id="COG1243">
    <property type="taxonomic scope" value="Bacteria"/>
</dbReference>
<dbReference type="SFLD" id="SFLDG01082">
    <property type="entry name" value="B12-binding_domain_containing"/>
    <property type="match status" value="1"/>
</dbReference>
<dbReference type="InterPro" id="IPR023404">
    <property type="entry name" value="rSAM_horseshoe"/>
</dbReference>
<dbReference type="SFLD" id="SFLDG01086">
    <property type="entry name" value="elongater_protein-like"/>
    <property type="match status" value="1"/>
</dbReference>
<dbReference type="CDD" id="cd01335">
    <property type="entry name" value="Radical_SAM"/>
    <property type="match status" value="1"/>
</dbReference>